<name>A0A0K9P9U7_ZOSMR</name>
<dbReference type="AlphaFoldDB" id="A0A0K9P9U7"/>
<evidence type="ECO:0000313" key="2">
    <source>
        <dbReference type="Proteomes" id="UP000036987"/>
    </source>
</evidence>
<keyword evidence="2" id="KW-1185">Reference proteome</keyword>
<gene>
    <name evidence="1" type="ORF">ZOSMA_309G00010</name>
</gene>
<proteinExistence type="predicted"/>
<evidence type="ECO:0000313" key="1">
    <source>
        <dbReference type="EMBL" id="KMZ65853.1"/>
    </source>
</evidence>
<organism evidence="1 2">
    <name type="scientific">Zostera marina</name>
    <name type="common">Eelgrass</name>
    <dbReference type="NCBI Taxonomy" id="29655"/>
    <lineage>
        <taxon>Eukaryota</taxon>
        <taxon>Viridiplantae</taxon>
        <taxon>Streptophyta</taxon>
        <taxon>Embryophyta</taxon>
        <taxon>Tracheophyta</taxon>
        <taxon>Spermatophyta</taxon>
        <taxon>Magnoliopsida</taxon>
        <taxon>Liliopsida</taxon>
        <taxon>Zosteraceae</taxon>
        <taxon>Zostera</taxon>
    </lineage>
</organism>
<dbReference type="Proteomes" id="UP000036987">
    <property type="component" value="Unassembled WGS sequence"/>
</dbReference>
<reference evidence="2" key="1">
    <citation type="journal article" date="2016" name="Nature">
        <title>The genome of the seagrass Zostera marina reveals angiosperm adaptation to the sea.</title>
        <authorList>
            <person name="Olsen J.L."/>
            <person name="Rouze P."/>
            <person name="Verhelst B."/>
            <person name="Lin Y.-C."/>
            <person name="Bayer T."/>
            <person name="Collen J."/>
            <person name="Dattolo E."/>
            <person name="De Paoli E."/>
            <person name="Dittami S."/>
            <person name="Maumus F."/>
            <person name="Michel G."/>
            <person name="Kersting A."/>
            <person name="Lauritano C."/>
            <person name="Lohaus R."/>
            <person name="Toepel M."/>
            <person name="Tonon T."/>
            <person name="Vanneste K."/>
            <person name="Amirebrahimi M."/>
            <person name="Brakel J."/>
            <person name="Bostroem C."/>
            <person name="Chovatia M."/>
            <person name="Grimwood J."/>
            <person name="Jenkins J.W."/>
            <person name="Jueterbock A."/>
            <person name="Mraz A."/>
            <person name="Stam W.T."/>
            <person name="Tice H."/>
            <person name="Bornberg-Bauer E."/>
            <person name="Green P.J."/>
            <person name="Pearson G.A."/>
            <person name="Procaccini G."/>
            <person name="Duarte C.M."/>
            <person name="Schmutz J."/>
            <person name="Reusch T.B.H."/>
            <person name="Van de Peer Y."/>
        </authorList>
    </citation>
    <scope>NUCLEOTIDE SEQUENCE [LARGE SCALE GENOMIC DNA]</scope>
    <source>
        <strain evidence="2">cv. Finnish</strain>
    </source>
</reference>
<sequence length="85" mass="9657">MKKLDYNTIINIVGTEFSARFGEALSTISDLEPHMAIRAFKMGLQHLSLLAVELGINKVTSIMSMTRREIVFIELEEEAFELEPK</sequence>
<comment type="caution">
    <text evidence="1">The sequence shown here is derived from an EMBL/GenBank/DDBJ whole genome shotgun (WGS) entry which is preliminary data.</text>
</comment>
<dbReference type="EMBL" id="LFYR01001010">
    <property type="protein sequence ID" value="KMZ65853.1"/>
    <property type="molecule type" value="Genomic_DNA"/>
</dbReference>
<protein>
    <submittedName>
        <fullName evidence="1">Uncharacterized protein</fullName>
    </submittedName>
</protein>
<accession>A0A0K9P9U7</accession>